<reference evidence="4 5" key="1">
    <citation type="submission" date="2020-01" db="EMBL/GenBank/DDBJ databases">
        <title>Sulfitobacter sediminilitoris sp. nov., isolated from a tidal flat.</title>
        <authorList>
            <person name="Park S."/>
            <person name="Yoon J.-H."/>
        </authorList>
    </citation>
    <scope>NUCLEOTIDE SEQUENCE [LARGE SCALE GENOMIC DNA]</scope>
    <source>
        <strain evidence="4 5">JBTF-M27</strain>
    </source>
</reference>
<dbReference type="InterPro" id="IPR050680">
    <property type="entry name" value="YpeA/RimI_acetyltransf"/>
</dbReference>
<proteinExistence type="predicted"/>
<evidence type="ECO:0000313" key="4">
    <source>
        <dbReference type="EMBL" id="NEK23950.1"/>
    </source>
</evidence>
<dbReference type="PANTHER" id="PTHR43420:SF12">
    <property type="entry name" value="N-ACETYLTRANSFERASE DOMAIN-CONTAINING PROTEIN"/>
    <property type="match status" value="1"/>
</dbReference>
<dbReference type="Gene3D" id="3.40.630.30">
    <property type="match status" value="1"/>
</dbReference>
<name>A0A6P0CEY5_9RHOB</name>
<feature type="domain" description="N-acetyltransferase" evidence="3">
    <location>
        <begin position="1"/>
        <end position="136"/>
    </location>
</feature>
<dbReference type="AlphaFoldDB" id="A0A6P0CEY5"/>
<dbReference type="PANTHER" id="PTHR43420">
    <property type="entry name" value="ACETYLTRANSFERASE"/>
    <property type="match status" value="1"/>
</dbReference>
<dbReference type="CDD" id="cd04301">
    <property type="entry name" value="NAT_SF"/>
    <property type="match status" value="1"/>
</dbReference>
<keyword evidence="2" id="KW-0012">Acyltransferase</keyword>
<dbReference type="Proteomes" id="UP000468591">
    <property type="component" value="Unassembled WGS sequence"/>
</dbReference>
<dbReference type="InterPro" id="IPR016181">
    <property type="entry name" value="Acyl_CoA_acyltransferase"/>
</dbReference>
<evidence type="ECO:0000313" key="5">
    <source>
        <dbReference type="Proteomes" id="UP000468591"/>
    </source>
</evidence>
<keyword evidence="5" id="KW-1185">Reference proteome</keyword>
<evidence type="ECO:0000256" key="1">
    <source>
        <dbReference type="ARBA" id="ARBA00022679"/>
    </source>
</evidence>
<accession>A0A6P0CEY5</accession>
<dbReference type="Pfam" id="PF00583">
    <property type="entry name" value="Acetyltransf_1"/>
    <property type="match status" value="1"/>
</dbReference>
<dbReference type="EMBL" id="JAABNT010000011">
    <property type="protein sequence ID" value="NEK23950.1"/>
    <property type="molecule type" value="Genomic_DNA"/>
</dbReference>
<organism evidence="4 5">
    <name type="scientific">Sulfitobacter sediminilitoris</name>
    <dbReference type="NCBI Taxonomy" id="2698830"/>
    <lineage>
        <taxon>Bacteria</taxon>
        <taxon>Pseudomonadati</taxon>
        <taxon>Pseudomonadota</taxon>
        <taxon>Alphaproteobacteria</taxon>
        <taxon>Rhodobacterales</taxon>
        <taxon>Roseobacteraceae</taxon>
        <taxon>Sulfitobacter</taxon>
    </lineage>
</organism>
<dbReference type="PROSITE" id="PS51186">
    <property type="entry name" value="GNAT"/>
    <property type="match status" value="1"/>
</dbReference>
<evidence type="ECO:0000259" key="3">
    <source>
        <dbReference type="PROSITE" id="PS51186"/>
    </source>
</evidence>
<dbReference type="SUPFAM" id="SSF55729">
    <property type="entry name" value="Acyl-CoA N-acyltransferases (Nat)"/>
    <property type="match status" value="1"/>
</dbReference>
<dbReference type="InterPro" id="IPR000182">
    <property type="entry name" value="GNAT_dom"/>
</dbReference>
<sequence length="151" mass="16458">MTPRALSAIHRAAFGRERPWTAREFETLLESPLVTLFDRPHGFALCRTVAGDSELLTLAVDPAHQGHGIGRGLMLDWLKHCEGKADIAFLEVASDNEPALALYRVMGFAPCGLRKGYYARAGAPAANAILMQRRLTFGHSGETNTQTPEIG</sequence>
<gene>
    <name evidence="4" type="ORF">GV827_16285</name>
</gene>
<dbReference type="RefSeq" id="WP_164354876.1">
    <property type="nucleotide sequence ID" value="NZ_JAABNT010000011.1"/>
</dbReference>
<evidence type="ECO:0000256" key="2">
    <source>
        <dbReference type="ARBA" id="ARBA00023315"/>
    </source>
</evidence>
<comment type="caution">
    <text evidence="4">The sequence shown here is derived from an EMBL/GenBank/DDBJ whole genome shotgun (WGS) entry which is preliminary data.</text>
</comment>
<dbReference type="GO" id="GO:0016747">
    <property type="term" value="F:acyltransferase activity, transferring groups other than amino-acyl groups"/>
    <property type="evidence" value="ECO:0007669"/>
    <property type="project" value="InterPro"/>
</dbReference>
<keyword evidence="1 4" id="KW-0808">Transferase</keyword>
<protein>
    <submittedName>
        <fullName evidence="4">GNAT family N-acetyltransferase</fullName>
    </submittedName>
</protein>